<proteinExistence type="predicted"/>
<dbReference type="SUPFAM" id="SSF48619">
    <property type="entry name" value="Phospholipase A2, PLA2"/>
    <property type="match status" value="1"/>
</dbReference>
<evidence type="ECO:0000256" key="1">
    <source>
        <dbReference type="ARBA" id="ARBA00004613"/>
    </source>
</evidence>
<evidence type="ECO:0000256" key="4">
    <source>
        <dbReference type="SAM" id="SignalP"/>
    </source>
</evidence>
<feature type="signal peptide" evidence="4">
    <location>
        <begin position="1"/>
        <end position="22"/>
    </location>
</feature>
<evidence type="ECO:0000313" key="6">
    <source>
        <dbReference type="Proteomes" id="UP001408356"/>
    </source>
</evidence>
<reference evidence="5 6" key="1">
    <citation type="journal article" date="2024" name="J. Plant Pathol.">
        <title>Sequence and assembly of the genome of Seiridium unicorne, isolate CBS 538.82, causal agent of cypress canker disease.</title>
        <authorList>
            <person name="Scali E."/>
            <person name="Rocca G.D."/>
            <person name="Danti R."/>
            <person name="Garbelotto M."/>
            <person name="Barberini S."/>
            <person name="Baroncelli R."/>
            <person name="Emiliani G."/>
        </authorList>
    </citation>
    <scope>NUCLEOTIDE SEQUENCE [LARGE SCALE GENOMIC DNA]</scope>
    <source>
        <strain evidence="5 6">BM-138-508</strain>
    </source>
</reference>
<evidence type="ECO:0000256" key="2">
    <source>
        <dbReference type="ARBA" id="ARBA00022525"/>
    </source>
</evidence>
<gene>
    <name evidence="5" type="ORF">SUNI508_13393</name>
</gene>
<evidence type="ECO:0000313" key="5">
    <source>
        <dbReference type="EMBL" id="KAK9424871.1"/>
    </source>
</evidence>
<dbReference type="EMBL" id="JARVKF010000029">
    <property type="protein sequence ID" value="KAK9424871.1"/>
    <property type="molecule type" value="Genomic_DNA"/>
</dbReference>
<organism evidence="5 6">
    <name type="scientific">Seiridium unicorne</name>
    <dbReference type="NCBI Taxonomy" id="138068"/>
    <lineage>
        <taxon>Eukaryota</taxon>
        <taxon>Fungi</taxon>
        <taxon>Dikarya</taxon>
        <taxon>Ascomycota</taxon>
        <taxon>Pezizomycotina</taxon>
        <taxon>Sordariomycetes</taxon>
        <taxon>Xylariomycetidae</taxon>
        <taxon>Amphisphaeriales</taxon>
        <taxon>Sporocadaceae</taxon>
        <taxon>Seiridium</taxon>
    </lineage>
</organism>
<dbReference type="Proteomes" id="UP001408356">
    <property type="component" value="Unassembled WGS sequence"/>
</dbReference>
<accession>A0ABR2VEB1</accession>
<comment type="subcellular location">
    <subcellularLocation>
        <location evidence="1">Secreted</location>
    </subcellularLocation>
</comment>
<sequence>MKAISPLRALLAWSVTATGVEGIYNTGPPSSLLDYARNPSSLGSTYAASSSRNRTSAIDNLTSSTYIHTPVTANVGIDETSIKSKSGNISSTISTKTTNSASAHLSTATRSFRSSAASTYHEVELPTFTTTFDSGYAPTTTEIYSITQTPNPSCVIDSSNLDRPFRIATNNSVLLIPKSGRIGVLEDADFPGTDEANNEAFFNNLPTFTFNATADGPAGYYDLATTINGTMVYVALDPMTLEVHTSPTSLNGHFNASGGLITSIFSFSCDGRVLISDEHTDYAWRLGSDGVNTIMTVGTPADTHRCLIVLETNPVAASKTGGTFNKRGLSLRHPRSAAISSLERRISPYTDGAVPRVPDFPPDLVSKPRPGARAMRSNGCGSGSTSSWIPQLDFGTCCDNHDFCYDNCQSGTVEECHNEYCSPGEFERCNDKFYDCMHDTACSQYSWEHPVQRSTCILEAKFYHFAVSHFGAGPFKSATSDRCGVYCPNGNALCHGECLAFDGNDNDNCGSCGMTIIIVVIAGVSVLPIRTAAVESVRVTPTSVATYAWIFKTILTTVGHAVIFVRRGIVPKGNALTAWIRD</sequence>
<comment type="caution">
    <text evidence="5">The sequence shown here is derived from an EMBL/GenBank/DDBJ whole genome shotgun (WGS) entry which is preliminary data.</text>
</comment>
<feature type="chain" id="PRO_5045044477" evidence="4">
    <location>
        <begin position="23"/>
        <end position="582"/>
    </location>
</feature>
<evidence type="ECO:0000256" key="3">
    <source>
        <dbReference type="SAM" id="MobiDB-lite"/>
    </source>
</evidence>
<feature type="region of interest" description="Disordered" evidence="3">
    <location>
        <begin position="357"/>
        <end position="378"/>
    </location>
</feature>
<keyword evidence="4" id="KW-0732">Signal</keyword>
<keyword evidence="2" id="KW-0964">Secreted</keyword>
<dbReference type="Gene3D" id="1.20.90.10">
    <property type="entry name" value="Phospholipase A2 domain"/>
    <property type="match status" value="1"/>
</dbReference>
<dbReference type="InterPro" id="IPR036444">
    <property type="entry name" value="PLipase_A2_dom_sf"/>
</dbReference>
<protein>
    <submittedName>
        <fullName evidence="5">Uncharacterized protein</fullName>
    </submittedName>
</protein>
<dbReference type="PROSITE" id="PS00118">
    <property type="entry name" value="PA2_HIS"/>
    <property type="match status" value="1"/>
</dbReference>
<dbReference type="InterPro" id="IPR033113">
    <property type="entry name" value="PLA2_histidine"/>
</dbReference>
<keyword evidence="6" id="KW-1185">Reference proteome</keyword>
<name>A0ABR2VEB1_9PEZI</name>